<evidence type="ECO:0000313" key="1">
    <source>
        <dbReference type="EMBL" id="MPM25194.1"/>
    </source>
</evidence>
<organism evidence="1">
    <name type="scientific">bioreactor metagenome</name>
    <dbReference type="NCBI Taxonomy" id="1076179"/>
    <lineage>
        <taxon>unclassified sequences</taxon>
        <taxon>metagenomes</taxon>
        <taxon>ecological metagenomes</taxon>
    </lineage>
</organism>
<dbReference type="SUPFAM" id="SSF53850">
    <property type="entry name" value="Periplasmic binding protein-like II"/>
    <property type="match status" value="1"/>
</dbReference>
<dbReference type="PANTHER" id="PTHR43649:SF12">
    <property type="entry name" value="DIACETYLCHITOBIOSE BINDING PROTEIN DASA"/>
    <property type="match status" value="1"/>
</dbReference>
<dbReference type="InterPro" id="IPR006059">
    <property type="entry name" value="SBP"/>
</dbReference>
<reference evidence="1" key="1">
    <citation type="submission" date="2019-08" db="EMBL/GenBank/DDBJ databases">
        <authorList>
            <person name="Kucharzyk K."/>
            <person name="Murdoch R.W."/>
            <person name="Higgins S."/>
            <person name="Loffler F."/>
        </authorList>
    </citation>
    <scope>NUCLEOTIDE SEQUENCE</scope>
</reference>
<sequence length="443" mass="49425">MKKIMIILCIVMLIPGYLFAAGGSEKAGSVGKAEEKITLDWTFWATEKELDIFCRPAIAEFEKQNPNIHINLIFIQNTDYFKQLAVDIATNNEADIVTLDTGDGISAYYNIRKGGAFIPLDDYMKGYVLSDGTELEKVDLIDSVKKDGKVVALPWFTFAAPVTIYRKSVLEKAGVNPAELSASWESYYAAAKKLTKDTNGDGKTDVYGFSHQTEGSVLLRWWTLHWLWENGGGIFPKEAAPYTADNLIWNSKENIEATEFLKKMIVECGPSGKYTVNDALNMFANGSVATMQATTWCFANLKAMMTENDYANDIGLAYFPNKGDKTPVNVTWGNPLAISSNSKHPDEAFKFIAFMHGKFAQGLQTNVPVNQEARAEYAKKNPYQAKTLDMVLEGELRQVPDIVQWRELDNIVNKSLEDAFLGAKSVKDALDWGQKEMQAVMSR</sequence>
<dbReference type="PANTHER" id="PTHR43649">
    <property type="entry name" value="ARABINOSE-BINDING PROTEIN-RELATED"/>
    <property type="match status" value="1"/>
</dbReference>
<dbReference type="InterPro" id="IPR050490">
    <property type="entry name" value="Bact_solute-bd_prot1"/>
</dbReference>
<comment type="caution">
    <text evidence="1">The sequence shown here is derived from an EMBL/GenBank/DDBJ whole genome shotgun (WGS) entry which is preliminary data.</text>
</comment>
<protein>
    <recommendedName>
        <fullName evidence="2">ABC transporter substrate-binding protein YesO</fullName>
    </recommendedName>
</protein>
<proteinExistence type="predicted"/>
<dbReference type="EMBL" id="VSSQ01004436">
    <property type="protein sequence ID" value="MPM25194.1"/>
    <property type="molecule type" value="Genomic_DNA"/>
</dbReference>
<gene>
    <name evidence="1" type="ORF">SDC9_71684</name>
</gene>
<evidence type="ECO:0008006" key="2">
    <source>
        <dbReference type="Google" id="ProtNLM"/>
    </source>
</evidence>
<dbReference type="AlphaFoldDB" id="A0A644YGG0"/>
<accession>A0A644YGG0</accession>
<dbReference type="CDD" id="cd13585">
    <property type="entry name" value="PBP2_TMBP_like"/>
    <property type="match status" value="1"/>
</dbReference>
<dbReference type="Pfam" id="PF01547">
    <property type="entry name" value="SBP_bac_1"/>
    <property type="match status" value="1"/>
</dbReference>
<name>A0A644YGG0_9ZZZZ</name>
<dbReference type="Gene3D" id="3.40.190.10">
    <property type="entry name" value="Periplasmic binding protein-like II"/>
    <property type="match status" value="1"/>
</dbReference>